<dbReference type="STRING" id="378794.GCA_001570625_01702"/>
<dbReference type="Proteomes" id="UP000263273">
    <property type="component" value="Unassembled WGS sequence"/>
</dbReference>
<dbReference type="EMBL" id="DNZF01000217">
    <property type="protein sequence ID" value="HBK54261.1"/>
    <property type="molecule type" value="Genomic_DNA"/>
</dbReference>
<organism evidence="1 2">
    <name type="scientific">Syntrophomonas wolfei</name>
    <dbReference type="NCBI Taxonomy" id="863"/>
    <lineage>
        <taxon>Bacteria</taxon>
        <taxon>Bacillati</taxon>
        <taxon>Bacillota</taxon>
        <taxon>Clostridia</taxon>
        <taxon>Eubacteriales</taxon>
        <taxon>Syntrophomonadaceae</taxon>
        <taxon>Syntrophomonas</taxon>
    </lineage>
</organism>
<proteinExistence type="predicted"/>
<evidence type="ECO:0000313" key="2">
    <source>
        <dbReference type="Proteomes" id="UP000263273"/>
    </source>
</evidence>
<sequence length="60" mass="6507">MSPASLIVSEANISGARRVLSGRLLTKQAAGSNSPPRCSVVLKMLKQFLPMLKKRNGRLK</sequence>
<accession>A0A354YZX5</accession>
<comment type="caution">
    <text evidence="1">The sequence shown here is derived from an EMBL/GenBank/DDBJ whole genome shotgun (WGS) entry which is preliminary data.</text>
</comment>
<gene>
    <name evidence="1" type="ORF">DDZ44_10025</name>
</gene>
<evidence type="ECO:0000313" key="1">
    <source>
        <dbReference type="EMBL" id="HBK54261.1"/>
    </source>
</evidence>
<dbReference type="AlphaFoldDB" id="A0A354YZX5"/>
<name>A0A354YZX5_9FIRM</name>
<protein>
    <submittedName>
        <fullName evidence="1">Uncharacterized protein</fullName>
    </submittedName>
</protein>
<reference evidence="1 2" key="1">
    <citation type="journal article" date="2018" name="Nat. Biotechnol.">
        <title>A standardized bacterial taxonomy based on genome phylogeny substantially revises the tree of life.</title>
        <authorList>
            <person name="Parks D.H."/>
            <person name="Chuvochina M."/>
            <person name="Waite D.W."/>
            <person name="Rinke C."/>
            <person name="Skarshewski A."/>
            <person name="Chaumeil P.A."/>
            <person name="Hugenholtz P."/>
        </authorList>
    </citation>
    <scope>NUCLEOTIDE SEQUENCE [LARGE SCALE GENOMIC DNA]</scope>
    <source>
        <strain evidence="1">UBA10948</strain>
    </source>
</reference>